<protein>
    <submittedName>
        <fullName evidence="1">Uncharacterized protein</fullName>
    </submittedName>
</protein>
<reference evidence="1" key="1">
    <citation type="journal article" date="2014" name="Front. Microbiol.">
        <title>High frequency of phylogenetically diverse reductive dehalogenase-homologous genes in deep subseafloor sedimentary metagenomes.</title>
        <authorList>
            <person name="Kawai M."/>
            <person name="Futagami T."/>
            <person name="Toyoda A."/>
            <person name="Takaki Y."/>
            <person name="Nishi S."/>
            <person name="Hori S."/>
            <person name="Arai W."/>
            <person name="Tsubouchi T."/>
            <person name="Morono Y."/>
            <person name="Uchiyama I."/>
            <person name="Ito T."/>
            <person name="Fujiyama A."/>
            <person name="Inagaki F."/>
            <person name="Takami H."/>
        </authorList>
    </citation>
    <scope>NUCLEOTIDE SEQUENCE</scope>
    <source>
        <strain evidence="1">Expedition CK06-06</strain>
    </source>
</reference>
<proteinExistence type="predicted"/>
<evidence type="ECO:0000313" key="1">
    <source>
        <dbReference type="EMBL" id="GAG86499.1"/>
    </source>
</evidence>
<comment type="caution">
    <text evidence="1">The sequence shown here is derived from an EMBL/GenBank/DDBJ whole genome shotgun (WGS) entry which is preliminary data.</text>
</comment>
<sequence>MNKGISLSNGEILNFMNSGDFFYNNRILELIS</sequence>
<accession>X1AUC6</accession>
<feature type="non-terminal residue" evidence="1">
    <location>
        <position position="32"/>
    </location>
</feature>
<gene>
    <name evidence="1" type="ORF">S01H4_32216</name>
</gene>
<organism evidence="1">
    <name type="scientific">marine sediment metagenome</name>
    <dbReference type="NCBI Taxonomy" id="412755"/>
    <lineage>
        <taxon>unclassified sequences</taxon>
        <taxon>metagenomes</taxon>
        <taxon>ecological metagenomes</taxon>
    </lineage>
</organism>
<dbReference type="AlphaFoldDB" id="X1AUC6"/>
<dbReference type="EMBL" id="BART01016812">
    <property type="protein sequence ID" value="GAG86499.1"/>
    <property type="molecule type" value="Genomic_DNA"/>
</dbReference>
<name>X1AUC6_9ZZZZ</name>